<sequence length="274" mass="29426">MGSTTALEHPFDLATDLTPAGEGRFLGRTSPGYSNMVGPFGGITAATMLRAVLDDPRCSGSPLSITVNYAGPVADGEFTIDADPVRTNNTTQHWVVTMSQHDAVVTTATVVCALRRDTWSDTEITPPAVPAPEAVEAAVTPEFPAWLGNYEMRFVEGGVPFEADSDGSPTSTTTLWVRDTPARTLDHLSLTAMCDIFFPRVMLRLGRMVPAGTVSFTVYFHTDAGQFPSDPTPYVLATARGQHFGNGFFDQSAQLWTADGTPLATSHQVVYFKG</sequence>
<dbReference type="PANTHER" id="PTHR38110:SF1">
    <property type="entry name" value="THIOESTERASE DOMAIN-CONTAINING PROTEIN"/>
    <property type="match status" value="1"/>
</dbReference>
<feature type="domain" description="Acyl-CoA thioesterase-like C-terminal" evidence="2">
    <location>
        <begin position="134"/>
        <end position="271"/>
    </location>
</feature>
<dbReference type="Pfam" id="PF13622">
    <property type="entry name" value="4HBT_3"/>
    <property type="match status" value="1"/>
</dbReference>
<dbReference type="Proteomes" id="UP000466794">
    <property type="component" value="Unassembled WGS sequence"/>
</dbReference>
<reference evidence="3 4" key="1">
    <citation type="submission" date="2019-12" db="EMBL/GenBank/DDBJ databases">
        <title>Nocardia sp. nov. ET3-3 isolated from soil.</title>
        <authorList>
            <person name="Kanchanasin P."/>
            <person name="Tanasupawat S."/>
            <person name="Yuki M."/>
            <person name="Kudo T."/>
        </authorList>
    </citation>
    <scope>NUCLEOTIDE SEQUENCE [LARGE SCALE GENOMIC DNA]</scope>
    <source>
        <strain evidence="3 4">ET3-3</strain>
    </source>
</reference>
<evidence type="ECO:0000313" key="3">
    <source>
        <dbReference type="EMBL" id="MVU76924.1"/>
    </source>
</evidence>
<organism evidence="3 4">
    <name type="scientific">Nocardia terrae</name>
    <dbReference type="NCBI Taxonomy" id="2675851"/>
    <lineage>
        <taxon>Bacteria</taxon>
        <taxon>Bacillati</taxon>
        <taxon>Actinomycetota</taxon>
        <taxon>Actinomycetes</taxon>
        <taxon>Mycobacteriales</taxon>
        <taxon>Nocardiaceae</taxon>
        <taxon>Nocardia</taxon>
    </lineage>
</organism>
<dbReference type="SUPFAM" id="SSF54637">
    <property type="entry name" value="Thioesterase/thiol ester dehydrase-isomerase"/>
    <property type="match status" value="2"/>
</dbReference>
<dbReference type="InterPro" id="IPR052389">
    <property type="entry name" value="Sec_Metab_Biosynth-Assoc"/>
</dbReference>
<dbReference type="PANTHER" id="PTHR38110">
    <property type="entry name" value="CHROMOSOME 23, WHOLE GENOME SHOTGUN SEQUENCE"/>
    <property type="match status" value="1"/>
</dbReference>
<protein>
    <submittedName>
        <fullName evidence="3">Thioesterase family protein</fullName>
    </submittedName>
</protein>
<evidence type="ECO:0000259" key="1">
    <source>
        <dbReference type="Pfam" id="PF13622"/>
    </source>
</evidence>
<proteinExistence type="predicted"/>
<comment type="caution">
    <text evidence="3">The sequence shown here is derived from an EMBL/GenBank/DDBJ whole genome shotgun (WGS) entry which is preliminary data.</text>
</comment>
<dbReference type="Pfam" id="PF20789">
    <property type="entry name" value="4HBT_3C"/>
    <property type="match status" value="1"/>
</dbReference>
<dbReference type="InterPro" id="IPR042171">
    <property type="entry name" value="Acyl-CoA_hotdog"/>
</dbReference>
<dbReference type="InterPro" id="IPR049450">
    <property type="entry name" value="ACOT8-like_C"/>
</dbReference>
<evidence type="ECO:0000259" key="2">
    <source>
        <dbReference type="Pfam" id="PF20789"/>
    </source>
</evidence>
<dbReference type="Gene3D" id="2.40.160.210">
    <property type="entry name" value="Acyl-CoA thioesterase, double hotdog domain"/>
    <property type="match status" value="1"/>
</dbReference>
<dbReference type="InterPro" id="IPR049449">
    <property type="entry name" value="TesB_ACOT8-like_N"/>
</dbReference>
<accession>A0A7K1URF3</accession>
<dbReference type="RefSeq" id="WP_157355729.1">
    <property type="nucleotide sequence ID" value="NZ_WRPP01000001.1"/>
</dbReference>
<feature type="domain" description="Acyl-CoA thioesterase-like N-terminal HotDog" evidence="1">
    <location>
        <begin position="32"/>
        <end position="112"/>
    </location>
</feature>
<dbReference type="EMBL" id="WRPP01000001">
    <property type="protein sequence ID" value="MVU76924.1"/>
    <property type="molecule type" value="Genomic_DNA"/>
</dbReference>
<dbReference type="InterPro" id="IPR029069">
    <property type="entry name" value="HotDog_dom_sf"/>
</dbReference>
<evidence type="ECO:0000313" key="4">
    <source>
        <dbReference type="Proteomes" id="UP000466794"/>
    </source>
</evidence>
<name>A0A7K1URF3_9NOCA</name>
<keyword evidence="4" id="KW-1185">Reference proteome</keyword>
<dbReference type="AlphaFoldDB" id="A0A7K1URF3"/>
<gene>
    <name evidence="3" type="ORF">GPX89_06655</name>
</gene>